<name>A0A422PZ84_9TRYP</name>
<evidence type="ECO:0000313" key="2">
    <source>
        <dbReference type="EMBL" id="RNF23034.1"/>
    </source>
</evidence>
<feature type="compositionally biased region" description="Pro residues" evidence="1">
    <location>
        <begin position="139"/>
        <end position="149"/>
    </location>
</feature>
<reference evidence="2 3" key="1">
    <citation type="journal article" date="2018" name="BMC Genomics">
        <title>Genomic comparison of Trypanosoma conorhini and Trypanosoma rangeli to Trypanosoma cruzi strains of high and low virulence.</title>
        <authorList>
            <person name="Bradwell K.R."/>
            <person name="Koparde V.N."/>
            <person name="Matveyev A.V."/>
            <person name="Serrano M.G."/>
            <person name="Alves J.M."/>
            <person name="Parikh H."/>
            <person name="Huang B."/>
            <person name="Lee V."/>
            <person name="Espinosa-Alvarez O."/>
            <person name="Ortiz P.A."/>
            <person name="Costa-Martins A.G."/>
            <person name="Teixeira M.M."/>
            <person name="Buck G.A."/>
        </authorList>
    </citation>
    <scope>NUCLEOTIDE SEQUENCE [LARGE SCALE GENOMIC DNA]</scope>
    <source>
        <strain evidence="2 3">025E</strain>
    </source>
</reference>
<organism evidence="2 3">
    <name type="scientific">Trypanosoma conorhini</name>
    <dbReference type="NCBI Taxonomy" id="83891"/>
    <lineage>
        <taxon>Eukaryota</taxon>
        <taxon>Discoba</taxon>
        <taxon>Euglenozoa</taxon>
        <taxon>Kinetoplastea</taxon>
        <taxon>Metakinetoplastina</taxon>
        <taxon>Trypanosomatida</taxon>
        <taxon>Trypanosomatidae</taxon>
        <taxon>Trypanosoma</taxon>
    </lineage>
</organism>
<feature type="region of interest" description="Disordered" evidence="1">
    <location>
        <begin position="1"/>
        <end position="38"/>
    </location>
</feature>
<sequence>MSTGEGEGGGDRSGSCGKEPVSAASGCVFTPRRQTDEEGTDVIAQEARELLERMRVDLKQLKGSVDLRENTERLMSLKAARQLMAHRRMMDAAASQRAPHAGFFFVPMATAPMTRLTISGYQARVTQQQTFNLERVDAGPPPPPDPPPWNSSTSLQGGERATGEKMPGAPAPVQHRRLIPTRGMPSTANTLREFSGEGNCLQQSSFPKEHATGDIPDKMRLVSRVDEVWIRDYLRRLNIVARDPNRIGRTHR</sequence>
<feature type="region of interest" description="Disordered" evidence="1">
    <location>
        <begin position="134"/>
        <end position="174"/>
    </location>
</feature>
<evidence type="ECO:0000256" key="1">
    <source>
        <dbReference type="SAM" id="MobiDB-lite"/>
    </source>
</evidence>
<dbReference type="GeneID" id="40316556"/>
<keyword evidence="3" id="KW-1185">Reference proteome</keyword>
<protein>
    <submittedName>
        <fullName evidence="2">Uncharacterized protein</fullName>
    </submittedName>
</protein>
<dbReference type="AlphaFoldDB" id="A0A422PZ84"/>
<dbReference type="Proteomes" id="UP000284403">
    <property type="component" value="Unassembled WGS sequence"/>
</dbReference>
<comment type="caution">
    <text evidence="2">The sequence shown here is derived from an EMBL/GenBank/DDBJ whole genome shotgun (WGS) entry which is preliminary data.</text>
</comment>
<accession>A0A422PZ84</accession>
<gene>
    <name evidence="2" type="ORF">Tco025E_02945</name>
</gene>
<dbReference type="RefSeq" id="XP_029230033.1">
    <property type="nucleotide sequence ID" value="XM_029369868.1"/>
</dbReference>
<proteinExistence type="predicted"/>
<dbReference type="EMBL" id="MKKU01000125">
    <property type="protein sequence ID" value="RNF23034.1"/>
    <property type="molecule type" value="Genomic_DNA"/>
</dbReference>
<evidence type="ECO:0000313" key="3">
    <source>
        <dbReference type="Proteomes" id="UP000284403"/>
    </source>
</evidence>